<evidence type="ECO:0000256" key="4">
    <source>
        <dbReference type="ARBA" id="ARBA00011738"/>
    </source>
</evidence>
<evidence type="ECO:0000256" key="7">
    <source>
        <dbReference type="ARBA" id="ARBA00022801"/>
    </source>
</evidence>
<name>A0A382YMF0_9ZZZZ</name>
<sequence>MNTEKTPLIEENLPQDKDLPLIRAWFEILHLKQVFRKGWLQRSLPEDKCESVAEHCFGNAFLCLLLVDSQPELDKEKVLRLALIHDLGEVYAGDLTPQDGVSKVEKYRREKTAVEKIIGSITTCESLLDDWHEYENQTSPEARFVKDIDRLEFALQACNYQHQKLINAEDLMLKVSRELNETTVLAPFRSLFSSSETGP</sequence>
<evidence type="ECO:0000313" key="9">
    <source>
        <dbReference type="EMBL" id="SVD84442.1"/>
    </source>
</evidence>
<dbReference type="SUPFAM" id="SSF109604">
    <property type="entry name" value="HD-domain/PDEase-like"/>
    <property type="match status" value="1"/>
</dbReference>
<comment type="catalytic activity">
    <reaction evidence="1">
        <text>a 2'-deoxyribonucleoside 5'-phosphate + H2O = a 2'-deoxyribonucleoside + phosphate</text>
        <dbReference type="Rhea" id="RHEA:36167"/>
        <dbReference type="ChEBI" id="CHEBI:15377"/>
        <dbReference type="ChEBI" id="CHEBI:18274"/>
        <dbReference type="ChEBI" id="CHEBI:43474"/>
        <dbReference type="ChEBI" id="CHEBI:65317"/>
        <dbReference type="EC" id="3.1.3.89"/>
    </reaction>
</comment>
<dbReference type="PANTHER" id="PTHR11845:SF13">
    <property type="entry name" value="5'-DEOXYNUCLEOTIDASE HDDC2"/>
    <property type="match status" value="1"/>
</dbReference>
<comment type="subunit">
    <text evidence="4">Homodimer.</text>
</comment>
<comment type="cofactor">
    <cofactor evidence="3">
        <name>Co(2+)</name>
        <dbReference type="ChEBI" id="CHEBI:48828"/>
    </cofactor>
</comment>
<dbReference type="AlphaFoldDB" id="A0A382YMF0"/>
<dbReference type="SMART" id="SM00471">
    <property type="entry name" value="HDc"/>
    <property type="match status" value="1"/>
</dbReference>
<keyword evidence="7" id="KW-0378">Hydrolase</keyword>
<dbReference type="EC" id="3.1.3.89" evidence="5"/>
<evidence type="ECO:0000256" key="6">
    <source>
        <dbReference type="ARBA" id="ARBA00022723"/>
    </source>
</evidence>
<dbReference type="InterPro" id="IPR003607">
    <property type="entry name" value="HD/PDEase_dom"/>
</dbReference>
<dbReference type="CDD" id="cd00077">
    <property type="entry name" value="HDc"/>
    <property type="match status" value="1"/>
</dbReference>
<evidence type="ECO:0000256" key="3">
    <source>
        <dbReference type="ARBA" id="ARBA00001941"/>
    </source>
</evidence>
<dbReference type="InterPro" id="IPR039356">
    <property type="entry name" value="YfbR/HDDC2"/>
</dbReference>
<reference evidence="9" key="1">
    <citation type="submission" date="2018-05" db="EMBL/GenBank/DDBJ databases">
        <authorList>
            <person name="Lanie J.A."/>
            <person name="Ng W.-L."/>
            <person name="Kazmierczak K.M."/>
            <person name="Andrzejewski T.M."/>
            <person name="Davidsen T.M."/>
            <person name="Wayne K.J."/>
            <person name="Tettelin H."/>
            <person name="Glass J.I."/>
            <person name="Rusch D."/>
            <person name="Podicherti R."/>
            <person name="Tsui H.-C.T."/>
            <person name="Winkler M.E."/>
        </authorList>
    </citation>
    <scope>NUCLEOTIDE SEQUENCE</scope>
</reference>
<dbReference type="GO" id="GO:0005737">
    <property type="term" value="C:cytoplasm"/>
    <property type="evidence" value="ECO:0007669"/>
    <property type="project" value="TreeGrafter"/>
</dbReference>
<comment type="cofactor">
    <cofactor evidence="2">
        <name>Mn(2+)</name>
        <dbReference type="ChEBI" id="CHEBI:29035"/>
    </cofactor>
</comment>
<dbReference type="Gene3D" id="1.10.3210.10">
    <property type="entry name" value="Hypothetical protein af1432"/>
    <property type="match status" value="1"/>
</dbReference>
<proteinExistence type="predicted"/>
<dbReference type="GO" id="GO:0002953">
    <property type="term" value="F:5'-deoxynucleotidase activity"/>
    <property type="evidence" value="ECO:0007669"/>
    <property type="project" value="UniProtKB-EC"/>
</dbReference>
<dbReference type="GO" id="GO:0046872">
    <property type="term" value="F:metal ion binding"/>
    <property type="evidence" value="ECO:0007669"/>
    <property type="project" value="UniProtKB-KW"/>
</dbReference>
<dbReference type="Pfam" id="PF13023">
    <property type="entry name" value="HD_3"/>
    <property type="match status" value="1"/>
</dbReference>
<evidence type="ECO:0000256" key="2">
    <source>
        <dbReference type="ARBA" id="ARBA00001936"/>
    </source>
</evidence>
<gene>
    <name evidence="9" type="ORF">METZ01_LOCUS437296</name>
</gene>
<organism evidence="9">
    <name type="scientific">marine metagenome</name>
    <dbReference type="NCBI Taxonomy" id="408172"/>
    <lineage>
        <taxon>unclassified sequences</taxon>
        <taxon>metagenomes</taxon>
        <taxon>ecological metagenomes</taxon>
    </lineage>
</organism>
<evidence type="ECO:0000256" key="5">
    <source>
        <dbReference type="ARBA" id="ARBA00012964"/>
    </source>
</evidence>
<protein>
    <recommendedName>
        <fullName evidence="5">5'-deoxynucleotidase</fullName>
        <ecNumber evidence="5">3.1.3.89</ecNumber>
    </recommendedName>
</protein>
<dbReference type="InterPro" id="IPR006674">
    <property type="entry name" value="HD_domain"/>
</dbReference>
<keyword evidence="6" id="KW-0479">Metal-binding</keyword>
<dbReference type="PANTHER" id="PTHR11845">
    <property type="entry name" value="5'-DEOXYNUCLEOTIDASE HDDC2"/>
    <property type="match status" value="1"/>
</dbReference>
<evidence type="ECO:0000259" key="8">
    <source>
        <dbReference type="SMART" id="SM00471"/>
    </source>
</evidence>
<evidence type="ECO:0000256" key="1">
    <source>
        <dbReference type="ARBA" id="ARBA00001638"/>
    </source>
</evidence>
<dbReference type="EMBL" id="UINC01177029">
    <property type="protein sequence ID" value="SVD84442.1"/>
    <property type="molecule type" value="Genomic_DNA"/>
</dbReference>
<accession>A0A382YMF0</accession>
<feature type="domain" description="HD/PDEase" evidence="8">
    <location>
        <begin position="48"/>
        <end position="163"/>
    </location>
</feature>